<evidence type="ECO:0000259" key="14">
    <source>
        <dbReference type="Pfam" id="PF00534"/>
    </source>
</evidence>
<keyword evidence="7 13" id="KW-0808">Transferase</keyword>
<dbReference type="NCBIfam" id="NF004388">
    <property type="entry name" value="PRK05749.1-4"/>
    <property type="match status" value="1"/>
</dbReference>
<dbReference type="Pfam" id="PF00534">
    <property type="entry name" value="Glycos_transf_1"/>
    <property type="match status" value="1"/>
</dbReference>
<comment type="similarity">
    <text evidence="3">Belongs to the glycosyltransferase group 1 family. Glycosyltransferase 30 subfamily.</text>
</comment>
<dbReference type="GO" id="GO:0043842">
    <property type="term" value="F:Kdo transferase activity"/>
    <property type="evidence" value="ECO:0007669"/>
    <property type="project" value="UniProtKB-EC"/>
</dbReference>
<proteinExistence type="inferred from homology"/>
<dbReference type="Gene3D" id="3.40.50.11720">
    <property type="entry name" value="3-Deoxy-D-manno-octulosonic-acid transferase, N-terminal domain"/>
    <property type="match status" value="1"/>
</dbReference>
<feature type="site" description="Transition state stabilizer" evidence="12">
    <location>
        <position position="129"/>
    </location>
</feature>
<evidence type="ECO:0000259" key="15">
    <source>
        <dbReference type="Pfam" id="PF04413"/>
    </source>
</evidence>
<evidence type="ECO:0000256" key="5">
    <source>
        <dbReference type="ARBA" id="ARBA00019077"/>
    </source>
</evidence>
<dbReference type="Pfam" id="PF04413">
    <property type="entry name" value="Glycos_transf_N"/>
    <property type="match status" value="1"/>
</dbReference>
<dbReference type="KEGG" id="tmb:Thimo_1946"/>
<dbReference type="HOGENOM" id="CLU_036146_2_0_6"/>
<evidence type="ECO:0000256" key="3">
    <source>
        <dbReference type="ARBA" id="ARBA00006380"/>
    </source>
</evidence>
<evidence type="ECO:0000256" key="6">
    <source>
        <dbReference type="ARBA" id="ARBA00022519"/>
    </source>
</evidence>
<dbReference type="InterPro" id="IPR001296">
    <property type="entry name" value="Glyco_trans_1"/>
</dbReference>
<keyword evidence="8" id="KW-0735">Signal-anchor</keyword>
<evidence type="ECO:0000256" key="10">
    <source>
        <dbReference type="ARBA" id="ARBA00049183"/>
    </source>
</evidence>
<keyword evidence="6" id="KW-0472">Membrane</keyword>
<dbReference type="STRING" id="765912.Thimo_1946"/>
<evidence type="ECO:0000313" key="17">
    <source>
        <dbReference type="Proteomes" id="UP000010816"/>
    </source>
</evidence>
<dbReference type="GO" id="GO:0009245">
    <property type="term" value="P:lipid A biosynthetic process"/>
    <property type="evidence" value="ECO:0007669"/>
    <property type="project" value="TreeGrafter"/>
</dbReference>
<dbReference type="EC" id="2.4.99.12" evidence="4 13"/>
<evidence type="ECO:0000256" key="13">
    <source>
        <dbReference type="RuleBase" id="RU365103"/>
    </source>
</evidence>
<feature type="site" description="Transition state stabilizer" evidence="12">
    <location>
        <position position="207"/>
    </location>
</feature>
<dbReference type="InterPro" id="IPR039901">
    <property type="entry name" value="Kdotransferase"/>
</dbReference>
<evidence type="ECO:0000256" key="8">
    <source>
        <dbReference type="ARBA" id="ARBA00022968"/>
    </source>
</evidence>
<dbReference type="RefSeq" id="WP_015280852.1">
    <property type="nucleotide sequence ID" value="NC_019940.1"/>
</dbReference>
<dbReference type="AlphaFoldDB" id="L0GXJ1"/>
<dbReference type="FunFam" id="3.40.50.11720:FF:000001">
    <property type="entry name" value="3-deoxy-D-manno-octulosonic acid transferase"/>
    <property type="match status" value="1"/>
</dbReference>
<keyword evidence="13" id="KW-0448">Lipopolysaccharide biosynthesis</keyword>
<dbReference type="PANTHER" id="PTHR42755">
    <property type="entry name" value="3-DEOXY-MANNO-OCTULOSONATE CYTIDYLYLTRANSFERASE"/>
    <property type="match status" value="1"/>
</dbReference>
<comment type="catalytic activity">
    <reaction evidence="10 13">
        <text>lipid IVA (E. coli) + CMP-3-deoxy-beta-D-manno-octulosonate = alpha-Kdo-(2-&gt;6)-lipid IVA (E. coli) + CMP + H(+)</text>
        <dbReference type="Rhea" id="RHEA:28066"/>
        <dbReference type="ChEBI" id="CHEBI:15378"/>
        <dbReference type="ChEBI" id="CHEBI:58603"/>
        <dbReference type="ChEBI" id="CHEBI:60364"/>
        <dbReference type="ChEBI" id="CHEBI:60377"/>
        <dbReference type="ChEBI" id="CHEBI:85987"/>
        <dbReference type="EC" id="2.4.99.12"/>
    </reaction>
</comment>
<evidence type="ECO:0000256" key="12">
    <source>
        <dbReference type="PIRSR" id="PIRSR639901-2"/>
    </source>
</evidence>
<evidence type="ECO:0000256" key="11">
    <source>
        <dbReference type="PIRSR" id="PIRSR639901-1"/>
    </source>
</evidence>
<comment type="function">
    <text evidence="13">Involved in lipopolysaccharide (LPS) biosynthesis. Catalyzes the transfer of 3-deoxy-D-manno-octulosonate (Kdo) residue(s) from CMP-Kdo to lipid IV(A), the tetraacyldisaccharide-1,4'-bisphosphate precursor of lipid A.</text>
</comment>
<name>L0GXJ1_9GAMM</name>
<protein>
    <recommendedName>
        <fullName evidence="5 13">3-deoxy-D-manno-octulosonic acid transferase</fullName>
        <shortName evidence="13">Kdo transferase</shortName>
        <ecNumber evidence="4 13">2.4.99.12</ecNumber>
    </recommendedName>
    <alternativeName>
        <fullName evidence="9 13">Lipid IV(A) 3-deoxy-D-manno-octulosonic acid transferase</fullName>
    </alternativeName>
</protein>
<accession>L0GXJ1</accession>
<evidence type="ECO:0000256" key="4">
    <source>
        <dbReference type="ARBA" id="ARBA00012621"/>
    </source>
</evidence>
<dbReference type="SUPFAM" id="SSF53756">
    <property type="entry name" value="UDP-Glycosyltransferase/glycogen phosphorylase"/>
    <property type="match status" value="1"/>
</dbReference>
<dbReference type="EMBL" id="CP003051">
    <property type="protein sequence ID" value="AGA90711.1"/>
    <property type="molecule type" value="Genomic_DNA"/>
</dbReference>
<keyword evidence="13" id="KW-1003">Cell membrane</keyword>
<dbReference type="InterPro" id="IPR038107">
    <property type="entry name" value="Glycos_transf_N_sf"/>
</dbReference>
<gene>
    <name evidence="16" type="ORF">Thimo_1946</name>
</gene>
<keyword evidence="17" id="KW-1185">Reference proteome</keyword>
<evidence type="ECO:0000256" key="2">
    <source>
        <dbReference type="ARBA" id="ARBA00004713"/>
    </source>
</evidence>
<dbReference type="PATRIC" id="fig|765912.4.peg.1906"/>
<dbReference type="GO" id="GO:0005886">
    <property type="term" value="C:plasma membrane"/>
    <property type="evidence" value="ECO:0007669"/>
    <property type="project" value="UniProtKB-SubCell"/>
</dbReference>
<organism evidence="16 17">
    <name type="scientific">Thioflavicoccus mobilis 8321</name>
    <dbReference type="NCBI Taxonomy" id="765912"/>
    <lineage>
        <taxon>Bacteria</taxon>
        <taxon>Pseudomonadati</taxon>
        <taxon>Pseudomonadota</taxon>
        <taxon>Gammaproteobacteria</taxon>
        <taxon>Chromatiales</taxon>
        <taxon>Chromatiaceae</taxon>
        <taxon>Thioflavicoccus</taxon>
    </lineage>
</organism>
<dbReference type="InterPro" id="IPR007507">
    <property type="entry name" value="Glycos_transf_N"/>
</dbReference>
<dbReference type="Proteomes" id="UP000010816">
    <property type="component" value="Chromosome"/>
</dbReference>
<feature type="domain" description="Glycosyl transferase family 1" evidence="14">
    <location>
        <begin position="285"/>
        <end position="399"/>
    </location>
</feature>
<reference evidence="16 17" key="1">
    <citation type="submission" date="2011-09" db="EMBL/GenBank/DDBJ databases">
        <title>Complete sequence of chromosome of Thioflavicoccus mobilis 8321.</title>
        <authorList>
            <consortium name="US DOE Joint Genome Institute"/>
            <person name="Lucas S."/>
            <person name="Han J."/>
            <person name="Lapidus A."/>
            <person name="Cheng J.-F."/>
            <person name="Goodwin L."/>
            <person name="Pitluck S."/>
            <person name="Peters L."/>
            <person name="Ovchinnikova G."/>
            <person name="Lu M."/>
            <person name="Detter J.C."/>
            <person name="Han C."/>
            <person name="Tapia R."/>
            <person name="Land M."/>
            <person name="Hauser L."/>
            <person name="Kyrpides N."/>
            <person name="Ivanova N."/>
            <person name="Pagani I."/>
            <person name="Vogl K."/>
            <person name="Liu Z."/>
            <person name="Imhoff J."/>
            <person name="Thiel V."/>
            <person name="Frigaard N.-U."/>
            <person name="Bryant D."/>
            <person name="Woyke T."/>
        </authorList>
    </citation>
    <scope>NUCLEOTIDE SEQUENCE [LARGE SCALE GENOMIC DNA]</scope>
    <source>
        <strain evidence="16 17">8321</strain>
    </source>
</reference>
<evidence type="ECO:0000256" key="7">
    <source>
        <dbReference type="ARBA" id="ARBA00022679"/>
    </source>
</evidence>
<dbReference type="UniPathway" id="UPA00958"/>
<evidence type="ECO:0000256" key="1">
    <source>
        <dbReference type="ARBA" id="ARBA00004388"/>
    </source>
</evidence>
<keyword evidence="6" id="KW-0997">Cell inner membrane</keyword>
<feature type="domain" description="3-deoxy-D-manno-octulosonic-acid transferase N-terminal" evidence="15">
    <location>
        <begin position="33"/>
        <end position="209"/>
    </location>
</feature>
<comment type="pathway">
    <text evidence="2 13">Bacterial outer membrane biogenesis; LPS core biosynthesis.</text>
</comment>
<sequence>MERLYNLILWLLTPVALLRLLWRSRRVPAYRYRWRERLGRYDAPPLQADVWLHAVSVGEVQAAQPLIRHLRDGDPPRRLVVTTTTPTGAERLANLSPEPIPHLYTPFDLKPVVTRFLDRVRPRLVVVMETEIWPNMLRACEARDIPVILANARLSERSARGYQRFGSFTRQTFARFRCIAAQAEADAARFRALGAPPARVCVTGSVKFDLRLPASLIERAEVMRRHWGIERPIWVAASTHAGEEERILDAHERVRRQSPAALLVLVPRHPERFERVAAIIARRGLRLTRRSEQTPCTADTSVFLGDSMGELPVFLAAADAAFIGGSLVAVGGHNPLEAAALGIPVVIGPHVFNFAAVADCLLEAGAAVQVADAERLGRQIAAWLGDAAERARVGENGQRVVEANRGATQRLISLLDAMLQQTDET</sequence>
<dbReference type="eggNOG" id="COG1519">
    <property type="taxonomic scope" value="Bacteria"/>
</dbReference>
<evidence type="ECO:0000313" key="16">
    <source>
        <dbReference type="EMBL" id="AGA90711.1"/>
    </source>
</evidence>
<keyword evidence="8" id="KW-0812">Transmembrane</keyword>
<dbReference type="Gene3D" id="3.40.50.2000">
    <property type="entry name" value="Glycogen Phosphorylase B"/>
    <property type="match status" value="1"/>
</dbReference>
<comment type="subcellular location">
    <subcellularLocation>
        <location evidence="1">Cell inner membrane</location>
        <topology evidence="1">Single-pass membrane protein</topology>
        <orientation evidence="1">Cytoplasmic side</orientation>
    </subcellularLocation>
    <subcellularLocation>
        <location evidence="13">Cell membrane</location>
    </subcellularLocation>
</comment>
<dbReference type="GO" id="GO:0009244">
    <property type="term" value="P:lipopolysaccharide core region biosynthetic process"/>
    <property type="evidence" value="ECO:0007669"/>
    <property type="project" value="UniProtKB-UniRule"/>
</dbReference>
<dbReference type="OrthoDB" id="9789797at2"/>
<evidence type="ECO:0000256" key="9">
    <source>
        <dbReference type="ARBA" id="ARBA00031445"/>
    </source>
</evidence>
<dbReference type="PANTHER" id="PTHR42755:SF1">
    <property type="entry name" value="3-DEOXY-D-MANNO-OCTULOSONIC ACID TRANSFERASE, MITOCHONDRIAL-RELATED"/>
    <property type="match status" value="1"/>
</dbReference>
<feature type="active site" description="Proton acceptor" evidence="11">
    <location>
        <position position="59"/>
    </location>
</feature>
<dbReference type="FunFam" id="3.40.50.2000:FF:000032">
    <property type="entry name" value="3-deoxy-D-manno-octulosonic acid transferase"/>
    <property type="match status" value="1"/>
</dbReference>